<keyword evidence="3" id="KW-1185">Reference proteome</keyword>
<comment type="caution">
    <text evidence="2">The sequence shown here is derived from an EMBL/GenBank/DDBJ whole genome shotgun (WGS) entry which is preliminary data.</text>
</comment>
<keyword evidence="1" id="KW-1133">Transmembrane helix</keyword>
<keyword evidence="1" id="KW-0812">Transmembrane</keyword>
<organism evidence="2 3">
    <name type="scientific">Allacma fusca</name>
    <dbReference type="NCBI Taxonomy" id="39272"/>
    <lineage>
        <taxon>Eukaryota</taxon>
        <taxon>Metazoa</taxon>
        <taxon>Ecdysozoa</taxon>
        <taxon>Arthropoda</taxon>
        <taxon>Hexapoda</taxon>
        <taxon>Collembola</taxon>
        <taxon>Symphypleona</taxon>
        <taxon>Sminthuridae</taxon>
        <taxon>Allacma</taxon>
    </lineage>
</organism>
<accession>A0A8J2PMY1</accession>
<keyword evidence="1" id="KW-0472">Membrane</keyword>
<reference evidence="2" key="1">
    <citation type="submission" date="2021-06" db="EMBL/GenBank/DDBJ databases">
        <authorList>
            <person name="Hodson N. C."/>
            <person name="Mongue J. A."/>
            <person name="Jaron S. K."/>
        </authorList>
    </citation>
    <scope>NUCLEOTIDE SEQUENCE</scope>
</reference>
<name>A0A8J2PMY1_9HEXA</name>
<gene>
    <name evidence="2" type="ORF">AFUS01_LOCUS29758</name>
</gene>
<dbReference type="Proteomes" id="UP000708208">
    <property type="component" value="Unassembled WGS sequence"/>
</dbReference>
<evidence type="ECO:0000256" key="1">
    <source>
        <dbReference type="SAM" id="Phobius"/>
    </source>
</evidence>
<proteinExistence type="predicted"/>
<dbReference type="AlphaFoldDB" id="A0A8J2PMY1"/>
<feature type="transmembrane region" description="Helical" evidence="1">
    <location>
        <begin position="36"/>
        <end position="57"/>
    </location>
</feature>
<dbReference type="EMBL" id="CAJVCH010445643">
    <property type="protein sequence ID" value="CAG7819299.1"/>
    <property type="molecule type" value="Genomic_DNA"/>
</dbReference>
<evidence type="ECO:0000313" key="3">
    <source>
        <dbReference type="Proteomes" id="UP000708208"/>
    </source>
</evidence>
<feature type="transmembrane region" description="Helical" evidence="1">
    <location>
        <begin position="6"/>
        <end position="24"/>
    </location>
</feature>
<evidence type="ECO:0000313" key="2">
    <source>
        <dbReference type="EMBL" id="CAG7819299.1"/>
    </source>
</evidence>
<protein>
    <submittedName>
        <fullName evidence="2">Uncharacterized protein</fullName>
    </submittedName>
</protein>
<sequence length="125" mass="13066">MDLQGILAAMPLAYILPALCFIRLEPSRFFSREKLPAIATALFGSLVSGTGLIMLIINGQESQCSHGQALPYCTVAPNSFDANVSSATIAGPVLRSVAASLVSQGGGSPVGEILPHPMQYTFPAF</sequence>
<dbReference type="OrthoDB" id="28208at2759"/>